<evidence type="ECO:0000313" key="4">
    <source>
        <dbReference type="Proteomes" id="UP001338125"/>
    </source>
</evidence>
<evidence type="ECO:0000256" key="2">
    <source>
        <dbReference type="SAM" id="Phobius"/>
    </source>
</evidence>
<proteinExistence type="predicted"/>
<feature type="compositionally biased region" description="Polar residues" evidence="1">
    <location>
        <begin position="240"/>
        <end position="251"/>
    </location>
</feature>
<evidence type="ECO:0000313" key="3">
    <source>
        <dbReference type="EMBL" id="KAK5998495.1"/>
    </source>
</evidence>
<keyword evidence="2" id="KW-0472">Membrane</keyword>
<feature type="region of interest" description="Disordered" evidence="1">
    <location>
        <begin position="99"/>
        <end position="140"/>
    </location>
</feature>
<gene>
    <name evidence="3" type="ORF">PT974_00874</name>
</gene>
<dbReference type="EMBL" id="JAVFKD010000001">
    <property type="protein sequence ID" value="KAK5998495.1"/>
    <property type="molecule type" value="Genomic_DNA"/>
</dbReference>
<organism evidence="3 4">
    <name type="scientific">Cladobotryum mycophilum</name>
    <dbReference type="NCBI Taxonomy" id="491253"/>
    <lineage>
        <taxon>Eukaryota</taxon>
        <taxon>Fungi</taxon>
        <taxon>Dikarya</taxon>
        <taxon>Ascomycota</taxon>
        <taxon>Pezizomycotina</taxon>
        <taxon>Sordariomycetes</taxon>
        <taxon>Hypocreomycetidae</taxon>
        <taxon>Hypocreales</taxon>
        <taxon>Hypocreaceae</taxon>
        <taxon>Cladobotryum</taxon>
    </lineage>
</organism>
<keyword evidence="4" id="KW-1185">Reference proteome</keyword>
<feature type="region of interest" description="Disordered" evidence="1">
    <location>
        <begin position="158"/>
        <end position="262"/>
    </location>
</feature>
<name>A0ABR0T3B3_9HYPO</name>
<keyword evidence="2" id="KW-1133">Transmembrane helix</keyword>
<keyword evidence="2" id="KW-0812">Transmembrane</keyword>
<comment type="caution">
    <text evidence="3">The sequence shown here is derived from an EMBL/GenBank/DDBJ whole genome shotgun (WGS) entry which is preliminary data.</text>
</comment>
<dbReference type="Proteomes" id="UP001338125">
    <property type="component" value="Unassembled WGS sequence"/>
</dbReference>
<reference evidence="3 4" key="1">
    <citation type="submission" date="2024-01" db="EMBL/GenBank/DDBJ databases">
        <title>Complete genome of Cladobotryum mycophilum ATHUM6906.</title>
        <authorList>
            <person name="Christinaki A.C."/>
            <person name="Myridakis A.I."/>
            <person name="Kouvelis V.N."/>
        </authorList>
    </citation>
    <scope>NUCLEOTIDE SEQUENCE [LARGE SCALE GENOMIC DNA]</scope>
    <source>
        <strain evidence="3 4">ATHUM6906</strain>
    </source>
</reference>
<evidence type="ECO:0000256" key="1">
    <source>
        <dbReference type="SAM" id="MobiDB-lite"/>
    </source>
</evidence>
<feature type="transmembrane region" description="Helical" evidence="2">
    <location>
        <begin position="68"/>
        <end position="93"/>
    </location>
</feature>
<feature type="compositionally biased region" description="Basic and acidic residues" evidence="1">
    <location>
        <begin position="129"/>
        <end position="140"/>
    </location>
</feature>
<protein>
    <submittedName>
        <fullName evidence="3">Uncharacterized protein</fullName>
    </submittedName>
</protein>
<accession>A0ABR0T3B3</accession>
<sequence>MPALPPLARPEGLSNPHVPVVCYPPTPSKDIDYVALLVRQYMTTTPTPTFVVIPETYGAIHTSLAPGIIVAIVLGSVIGFLLIIAGIYAALGFGGSAVSSTKKTTHEGPSAAGGAQGEDQEGSQGAGGEGRRARDGDGVGAHEDRREACFFFEEERGTAAAGESQVAHRGGAGAHKEDYDEENEVVVIEENTPPTRRKSRRGPAPYDEEDEVVVIEENTPRRERRAKRLPSDRAPLGGSSAPQETESTQETGLAGTRPQEKR</sequence>